<organism evidence="2 3">
    <name type="scientific">Microvirga makkahensis</name>
    <dbReference type="NCBI Taxonomy" id="1128670"/>
    <lineage>
        <taxon>Bacteria</taxon>
        <taxon>Pseudomonadati</taxon>
        <taxon>Pseudomonadota</taxon>
        <taxon>Alphaproteobacteria</taxon>
        <taxon>Hyphomicrobiales</taxon>
        <taxon>Methylobacteriaceae</taxon>
        <taxon>Microvirga</taxon>
    </lineage>
</organism>
<keyword evidence="1" id="KW-0732">Signal</keyword>
<evidence type="ECO:0000256" key="1">
    <source>
        <dbReference type="SAM" id="SignalP"/>
    </source>
</evidence>
<accession>A0A7X3MVT4</accession>
<reference evidence="2 3" key="1">
    <citation type="submission" date="2019-12" db="EMBL/GenBank/DDBJ databases">
        <authorList>
            <person name="Yuan C.-G."/>
        </authorList>
    </citation>
    <scope>NUCLEOTIDE SEQUENCE [LARGE SCALE GENOMIC DNA]</scope>
    <source>
        <strain evidence="2 3">KCTC 23863</strain>
    </source>
</reference>
<feature type="signal peptide" evidence="1">
    <location>
        <begin position="1"/>
        <end position="18"/>
    </location>
</feature>
<dbReference type="EMBL" id="WURB01000024">
    <property type="protein sequence ID" value="MXQ13978.1"/>
    <property type="molecule type" value="Genomic_DNA"/>
</dbReference>
<name>A0A7X3MVT4_9HYPH</name>
<protein>
    <submittedName>
        <fullName evidence="2">Uncharacterized protein</fullName>
    </submittedName>
</protein>
<evidence type="ECO:0000313" key="3">
    <source>
        <dbReference type="Proteomes" id="UP000436483"/>
    </source>
</evidence>
<dbReference type="OrthoDB" id="7433579at2"/>
<gene>
    <name evidence="2" type="ORF">GR328_21455</name>
</gene>
<keyword evidence="3" id="KW-1185">Reference proteome</keyword>
<sequence length="126" mass="13792">MKHALVLSALLLAAPAQAQTILNPDDMAGWDYPEQVAATLPPVRNALDPKAAQFRYIRRGKPTPGRRSWCGEVNLKNRYGGYVGFRPYVVVVDVTRPKGKEETVWLADGSADEDALVRGVQKANGC</sequence>
<dbReference type="Proteomes" id="UP000436483">
    <property type="component" value="Unassembled WGS sequence"/>
</dbReference>
<proteinExistence type="predicted"/>
<dbReference type="AlphaFoldDB" id="A0A7X3MVT4"/>
<reference evidence="2 3" key="2">
    <citation type="submission" date="2020-01" db="EMBL/GenBank/DDBJ databases">
        <title>Microvirga sp. nov., an arsenate reduction bacterium isolated from Tibet hotspring sediments.</title>
        <authorList>
            <person name="Xian W.-D."/>
            <person name="Li W.-J."/>
        </authorList>
    </citation>
    <scope>NUCLEOTIDE SEQUENCE [LARGE SCALE GENOMIC DNA]</scope>
    <source>
        <strain evidence="2 3">KCTC 23863</strain>
    </source>
</reference>
<comment type="caution">
    <text evidence="2">The sequence shown here is derived from an EMBL/GenBank/DDBJ whole genome shotgun (WGS) entry which is preliminary data.</text>
</comment>
<feature type="chain" id="PRO_5031181995" evidence="1">
    <location>
        <begin position="19"/>
        <end position="126"/>
    </location>
</feature>
<dbReference type="RefSeq" id="WP_160887472.1">
    <property type="nucleotide sequence ID" value="NZ_WURB01000024.1"/>
</dbReference>
<evidence type="ECO:0000313" key="2">
    <source>
        <dbReference type="EMBL" id="MXQ13978.1"/>
    </source>
</evidence>